<reference evidence="1 2" key="1">
    <citation type="submission" date="2019-10" db="EMBL/GenBank/DDBJ databases">
        <title>Genome sequence of Phaeocystidibacter marisrubri JCM30614 (type strain).</title>
        <authorList>
            <person name="Bowman J.P."/>
        </authorList>
    </citation>
    <scope>NUCLEOTIDE SEQUENCE [LARGE SCALE GENOMIC DNA]</scope>
    <source>
        <strain evidence="1 2">JCM 30614</strain>
    </source>
</reference>
<evidence type="ECO:0000313" key="1">
    <source>
        <dbReference type="EMBL" id="KAB2817701.1"/>
    </source>
</evidence>
<organism evidence="1 2">
    <name type="scientific">Phaeocystidibacter marisrubri</name>
    <dbReference type="NCBI Taxonomy" id="1577780"/>
    <lineage>
        <taxon>Bacteria</taxon>
        <taxon>Pseudomonadati</taxon>
        <taxon>Bacteroidota</taxon>
        <taxon>Flavobacteriia</taxon>
        <taxon>Flavobacteriales</taxon>
        <taxon>Phaeocystidibacteraceae</taxon>
        <taxon>Phaeocystidibacter</taxon>
    </lineage>
</organism>
<dbReference type="EMBL" id="WBVQ01000001">
    <property type="protein sequence ID" value="KAB2817701.1"/>
    <property type="molecule type" value="Genomic_DNA"/>
</dbReference>
<dbReference type="RefSeq" id="WP_151692389.1">
    <property type="nucleotide sequence ID" value="NZ_BMGX01000002.1"/>
</dbReference>
<protein>
    <submittedName>
        <fullName evidence="1">Uncharacterized protein</fullName>
    </submittedName>
</protein>
<accession>A0A6L3ZIJ2</accession>
<evidence type="ECO:0000313" key="2">
    <source>
        <dbReference type="Proteomes" id="UP000484164"/>
    </source>
</evidence>
<sequence>MEAQQYLVIQGEVAKIVKIETAHEIGVLIHGEEDYYRGYLTAVGDSSIFIEGGEIQLREISAVRIYKPFFKTIGVAQRIAAGGIVGLNGVNSLLNGYRPVLTESEMIWAGVLFATSYVWDFFSRKTYETSDGYRFSTINYANLEP</sequence>
<name>A0A6L3ZIJ2_9FLAO</name>
<comment type="caution">
    <text evidence="1">The sequence shown here is derived from an EMBL/GenBank/DDBJ whole genome shotgun (WGS) entry which is preliminary data.</text>
</comment>
<dbReference type="Proteomes" id="UP000484164">
    <property type="component" value="Unassembled WGS sequence"/>
</dbReference>
<proteinExistence type="predicted"/>
<gene>
    <name evidence="1" type="ORF">F8C82_04665</name>
</gene>
<dbReference type="AlphaFoldDB" id="A0A6L3ZIJ2"/>
<dbReference type="OrthoDB" id="9842657at2"/>
<keyword evidence="2" id="KW-1185">Reference proteome</keyword>